<dbReference type="Proteomes" id="UP001059985">
    <property type="component" value="Chromosome"/>
</dbReference>
<evidence type="ECO:0000313" key="2">
    <source>
        <dbReference type="EMBL" id="UTO55846.1"/>
    </source>
</evidence>
<dbReference type="InterPro" id="IPR003382">
    <property type="entry name" value="Flavoprotein"/>
</dbReference>
<dbReference type="PANTHER" id="PTHR14359">
    <property type="entry name" value="HOMO-OLIGOMERIC FLAVIN CONTAINING CYS DECARBOXYLASE FAMILY"/>
    <property type="match status" value="1"/>
</dbReference>
<name>A0A9Q9BYW1_9RICK</name>
<evidence type="ECO:0000313" key="4">
    <source>
        <dbReference type="Proteomes" id="UP001059822"/>
    </source>
</evidence>
<dbReference type="RefSeq" id="WP_218213791.1">
    <property type="nucleotide sequence ID" value="NZ_CP054597.1"/>
</dbReference>
<evidence type="ECO:0000313" key="3">
    <source>
        <dbReference type="EMBL" id="UTO56761.1"/>
    </source>
</evidence>
<dbReference type="Proteomes" id="UP001059822">
    <property type="component" value="Chromosome"/>
</dbReference>
<protein>
    <submittedName>
        <fullName evidence="2">Phosphopantothenoylcysteine decarboxylase</fullName>
    </submittedName>
</protein>
<proteinExistence type="predicted"/>
<dbReference type="GO" id="GO:0071513">
    <property type="term" value="C:phosphopantothenoylcysteine decarboxylase complex"/>
    <property type="evidence" value="ECO:0007669"/>
    <property type="project" value="TreeGrafter"/>
</dbReference>
<sequence length="178" mass="19590">MRILIIISGSIAAYKTLDIIRTLKKNNYTINCVISKCGEKFVTPLSVASLSETPVYTEKNAFDVDNIKHISIARNSDIILVAPATANIIAKTAYGIADDFVTSILIAANIPIVMAPAMNPYMWQSKATQRNICILESDNIKIIPPEYGYTACGEEGYGKMANIQEIIKFIENLKSNLL</sequence>
<dbReference type="Pfam" id="PF02441">
    <property type="entry name" value="Flavoprotein"/>
    <property type="match status" value="1"/>
</dbReference>
<reference evidence="2" key="1">
    <citation type="journal article" date="2022" name="Microorganisms">
        <title>Assembly and Comparison of Ca. Neoehrlichia mikurensis Genomes.</title>
        <authorList>
            <person name="Azagi T."/>
            <person name="Dirks R.P."/>
            <person name="Yebra-Pimentel E.S."/>
            <person name="Schaap P.J."/>
            <person name="Koehorst J.J."/>
            <person name="Esser H.J."/>
            <person name="Sprong H."/>
        </authorList>
    </citation>
    <scope>NUCLEOTIDE SEQUENCE</scope>
    <source>
        <strain evidence="3">18-2804</strain>
        <strain evidence="2">18-2837</strain>
    </source>
</reference>
<keyword evidence="5" id="KW-1185">Reference proteome</keyword>
<dbReference type="AlphaFoldDB" id="A0A9Q9BYW1"/>
<accession>A0A9Q9BYW1</accession>
<dbReference type="EMBL" id="CP089285">
    <property type="protein sequence ID" value="UTO56761.1"/>
    <property type="molecule type" value="Genomic_DNA"/>
</dbReference>
<gene>
    <name evidence="3" type="ORF">LUA81_02135</name>
    <name evidence="2" type="ORF">LUA82_02155</name>
</gene>
<evidence type="ECO:0000313" key="5">
    <source>
        <dbReference type="Proteomes" id="UP001059985"/>
    </source>
</evidence>
<organism evidence="2 4">
    <name type="scientific">Neoehrlichia mikurensis</name>
    <dbReference type="NCBI Taxonomy" id="89586"/>
    <lineage>
        <taxon>Bacteria</taxon>
        <taxon>Pseudomonadati</taxon>
        <taxon>Pseudomonadota</taxon>
        <taxon>Alphaproteobacteria</taxon>
        <taxon>Rickettsiales</taxon>
        <taxon>Anaplasmataceae</taxon>
        <taxon>Candidatus Neoehrlichia</taxon>
    </lineage>
</organism>
<dbReference type="GO" id="GO:0010181">
    <property type="term" value="F:FMN binding"/>
    <property type="evidence" value="ECO:0007669"/>
    <property type="project" value="TreeGrafter"/>
</dbReference>
<dbReference type="GO" id="GO:0015937">
    <property type="term" value="P:coenzyme A biosynthetic process"/>
    <property type="evidence" value="ECO:0007669"/>
    <property type="project" value="TreeGrafter"/>
</dbReference>
<evidence type="ECO:0000259" key="1">
    <source>
        <dbReference type="Pfam" id="PF02441"/>
    </source>
</evidence>
<dbReference type="EMBL" id="CP089286">
    <property type="protein sequence ID" value="UTO55846.1"/>
    <property type="molecule type" value="Genomic_DNA"/>
</dbReference>
<dbReference type="PANTHER" id="PTHR14359:SF6">
    <property type="entry name" value="PHOSPHOPANTOTHENOYLCYSTEINE DECARBOXYLASE"/>
    <property type="match status" value="1"/>
</dbReference>
<dbReference type="GO" id="GO:0004633">
    <property type="term" value="F:phosphopantothenoylcysteine decarboxylase activity"/>
    <property type="evidence" value="ECO:0007669"/>
    <property type="project" value="TreeGrafter"/>
</dbReference>
<feature type="domain" description="Flavoprotein" evidence="1">
    <location>
        <begin position="1"/>
        <end position="171"/>
    </location>
</feature>